<keyword evidence="8 10" id="KW-0131">Cell cycle</keyword>
<accession>A0A9P7W3F8</accession>
<protein>
    <recommendedName>
        <fullName evidence="10">Kinetochore protein NDC80</fullName>
    </recommendedName>
</protein>
<keyword evidence="7 10" id="KW-0539">Nucleus</keyword>
<dbReference type="Proteomes" id="UP000812287">
    <property type="component" value="Unassembled WGS sequence"/>
</dbReference>
<dbReference type="RefSeq" id="XP_043046201.1">
    <property type="nucleotide sequence ID" value="XM_043190178.1"/>
</dbReference>
<evidence type="ECO:0000256" key="10">
    <source>
        <dbReference type="RuleBase" id="RU368072"/>
    </source>
</evidence>
<evidence type="ECO:0000313" key="15">
    <source>
        <dbReference type="Proteomes" id="UP000812287"/>
    </source>
</evidence>
<feature type="compositionally biased region" description="Polar residues" evidence="12">
    <location>
        <begin position="47"/>
        <end position="60"/>
    </location>
</feature>
<dbReference type="EMBL" id="MU250523">
    <property type="protein sequence ID" value="KAG7452701.1"/>
    <property type="molecule type" value="Genomic_DNA"/>
</dbReference>
<keyword evidence="4 10" id="KW-0498">Mitosis</keyword>
<dbReference type="PANTHER" id="PTHR10643:SF2">
    <property type="entry name" value="KINETOCHORE PROTEIN NDC80 HOMOLOG"/>
    <property type="match status" value="1"/>
</dbReference>
<dbReference type="OrthoDB" id="7459479at2759"/>
<keyword evidence="6 11" id="KW-0175">Coiled coil</keyword>
<dbReference type="GeneID" id="66112475"/>
<evidence type="ECO:0000259" key="13">
    <source>
        <dbReference type="Pfam" id="PF03801"/>
    </source>
</evidence>
<evidence type="ECO:0000256" key="4">
    <source>
        <dbReference type="ARBA" id="ARBA00022776"/>
    </source>
</evidence>
<evidence type="ECO:0000256" key="11">
    <source>
        <dbReference type="SAM" id="Coils"/>
    </source>
</evidence>
<evidence type="ECO:0000256" key="12">
    <source>
        <dbReference type="SAM" id="MobiDB-lite"/>
    </source>
</evidence>
<feature type="coiled-coil region" evidence="11">
    <location>
        <begin position="402"/>
        <end position="436"/>
    </location>
</feature>
<sequence length="652" mass="73645">MDLRRRSVMQSLEPNAGRSGIPLPSTAKKPTPNLRASLAGGPAHRTPFTSHYGSRSNNRQSTYQSQIMNPLLQSASKPLPNLGRTPLNNSARRTSVWPVGALGGAPSNNQTAKDTRPLRDKAYQAKMRHDILDFFQNAGHETITMNTLINIQGKDFRAIFDYLVLSLDASYPLNPKASIQEQFIPALKYLQYPYVSQIDNKWLAAPASMHSWPSLLGILHWLVQLCQMRNHYLASGHPTLQISSDIPDEFDDPMDHTALAFEFAEQAYSLWLDSNDEDSRDMLVFPKQALEERYAKKNERVQLDLEQLRKQLDDATIEYDKLKSSAAPIAKAQDENGLLKGDNEKFQKILQLYEVKKKKLIDFIAQEKAELARKDDSLIQMKMEQDRLSDIVKTQNLSPEEVSRMTTEHETLSRNLEDLRQKIAETHRTVLNLEVNVTNRAAATEEALDSYVNLLSSLELLPPLPPPFEGVDLMLELNTAASNPHQLLKGAEIRKVIRPTLNSVAESKRSERASIESDRIKVDNELDQLMAECENLDLETAEVEKKVISLHEQAEDLRDAAQQEALVASNEATRVERELAHARTAALANGMGVNTRLTGLQFKYQERVERVSRLKEETVRAIIKNSNDIALFKSEVSRHLADLREFVDISQS</sequence>
<comment type="similarity">
    <text evidence="1 10">Belongs to the NDC80/HEC1 family.</text>
</comment>
<dbReference type="GO" id="GO:0031262">
    <property type="term" value="C:Ndc80 complex"/>
    <property type="evidence" value="ECO:0007669"/>
    <property type="project" value="UniProtKB-UniRule"/>
</dbReference>
<keyword evidence="3 10" id="KW-0132">Cell division</keyword>
<comment type="subcellular location">
    <subcellularLocation>
        <location evidence="10">Chromosome</location>
        <location evidence="10">Centromere</location>
        <location evidence="10">Kinetochore</location>
    </subcellularLocation>
    <subcellularLocation>
        <location evidence="10">Nucleus</location>
    </subcellularLocation>
</comment>
<keyword evidence="2 10" id="KW-0158">Chromosome</keyword>
<evidence type="ECO:0000256" key="7">
    <source>
        <dbReference type="ARBA" id="ARBA00023242"/>
    </source>
</evidence>
<evidence type="ECO:0000256" key="3">
    <source>
        <dbReference type="ARBA" id="ARBA00022618"/>
    </source>
</evidence>
<evidence type="ECO:0000256" key="1">
    <source>
        <dbReference type="ARBA" id="ARBA00007050"/>
    </source>
</evidence>
<feature type="region of interest" description="Disordered" evidence="12">
    <location>
        <begin position="1"/>
        <end position="60"/>
    </location>
</feature>
<dbReference type="Pfam" id="PF03801">
    <property type="entry name" value="Ndc80_HEC"/>
    <property type="match status" value="1"/>
</dbReference>
<comment type="subunit">
    <text evidence="10">Component of the NDC80 complex.</text>
</comment>
<proteinExistence type="inferred from homology"/>
<feature type="domain" description="Kinetochore protein Ndc80 CH" evidence="13">
    <location>
        <begin position="99"/>
        <end position="231"/>
    </location>
</feature>
<dbReference type="GO" id="GO:0005634">
    <property type="term" value="C:nucleus"/>
    <property type="evidence" value="ECO:0007669"/>
    <property type="project" value="UniProtKB-SubCell"/>
</dbReference>
<dbReference type="GO" id="GO:0051315">
    <property type="term" value="P:attachment of mitotic spindle microtubules to kinetochore"/>
    <property type="evidence" value="ECO:0007669"/>
    <property type="project" value="UniProtKB-UniRule"/>
</dbReference>
<name>A0A9P7W3F8_9AGAR</name>
<dbReference type="GO" id="GO:0051301">
    <property type="term" value="P:cell division"/>
    <property type="evidence" value="ECO:0007669"/>
    <property type="project" value="UniProtKB-UniRule"/>
</dbReference>
<evidence type="ECO:0000256" key="8">
    <source>
        <dbReference type="ARBA" id="ARBA00023306"/>
    </source>
</evidence>
<dbReference type="InterPro" id="IPR055260">
    <property type="entry name" value="Ndc80_CH"/>
</dbReference>
<dbReference type="InterPro" id="IPR005550">
    <property type="entry name" value="Kinetochore_Ndc80"/>
</dbReference>
<feature type="coiled-coil region" evidence="11">
    <location>
        <begin position="287"/>
        <end position="325"/>
    </location>
</feature>
<evidence type="ECO:0000313" key="14">
    <source>
        <dbReference type="EMBL" id="KAG7452701.1"/>
    </source>
</evidence>
<evidence type="ECO:0000256" key="2">
    <source>
        <dbReference type="ARBA" id="ARBA00022454"/>
    </source>
</evidence>
<dbReference type="InterPro" id="IPR038273">
    <property type="entry name" value="Ndc80_sf"/>
</dbReference>
<feature type="coiled-coil region" evidence="11">
    <location>
        <begin position="512"/>
        <end position="578"/>
    </location>
</feature>
<evidence type="ECO:0000256" key="6">
    <source>
        <dbReference type="ARBA" id="ARBA00023054"/>
    </source>
</evidence>
<keyword evidence="9 10" id="KW-0137">Centromere</keyword>
<evidence type="ECO:0000256" key="9">
    <source>
        <dbReference type="ARBA" id="ARBA00023328"/>
    </source>
</evidence>
<comment type="caution">
    <text evidence="14">The sequence shown here is derived from an EMBL/GenBank/DDBJ whole genome shotgun (WGS) entry which is preliminary data.</text>
</comment>
<dbReference type="PANTHER" id="PTHR10643">
    <property type="entry name" value="KINETOCHORE PROTEIN NDC80"/>
    <property type="match status" value="1"/>
</dbReference>
<reference evidence="14" key="1">
    <citation type="submission" date="2020-11" db="EMBL/GenBank/DDBJ databases">
        <title>Adaptations for nitrogen fixation in a non-lichenized fungal sporocarp promotes dispersal by wood-feeding termites.</title>
        <authorList>
            <consortium name="DOE Joint Genome Institute"/>
            <person name="Koch R.A."/>
            <person name="Yoon G."/>
            <person name="Arayal U."/>
            <person name="Lail K."/>
            <person name="Amirebrahimi M."/>
            <person name="Labutti K."/>
            <person name="Lipzen A."/>
            <person name="Riley R."/>
            <person name="Barry K."/>
            <person name="Henrissat B."/>
            <person name="Grigoriev I.V."/>
            <person name="Herr J.R."/>
            <person name="Aime M.C."/>
        </authorList>
    </citation>
    <scope>NUCLEOTIDE SEQUENCE</scope>
    <source>
        <strain evidence="14">MCA 3950</strain>
    </source>
</reference>
<comment type="function">
    <text evidence="10">Acts as a component of the essential kinetochore-associated NDC80 complex, which is required for chromosome segregation and spindle checkpoint activity.</text>
</comment>
<dbReference type="Gene3D" id="1.10.418.30">
    <property type="entry name" value="Ncd80 complex, Ncd80 subunit"/>
    <property type="match status" value="1"/>
</dbReference>
<organism evidence="14 15">
    <name type="scientific">Guyanagaster necrorhizus</name>
    <dbReference type="NCBI Taxonomy" id="856835"/>
    <lineage>
        <taxon>Eukaryota</taxon>
        <taxon>Fungi</taxon>
        <taxon>Dikarya</taxon>
        <taxon>Basidiomycota</taxon>
        <taxon>Agaricomycotina</taxon>
        <taxon>Agaricomycetes</taxon>
        <taxon>Agaricomycetidae</taxon>
        <taxon>Agaricales</taxon>
        <taxon>Marasmiineae</taxon>
        <taxon>Physalacriaceae</taxon>
        <taxon>Guyanagaster</taxon>
    </lineage>
</organism>
<evidence type="ECO:0000256" key="5">
    <source>
        <dbReference type="ARBA" id="ARBA00022838"/>
    </source>
</evidence>
<keyword evidence="15" id="KW-1185">Reference proteome</keyword>
<gene>
    <name evidence="14" type="ORF">BT62DRAFT_989788</name>
</gene>
<keyword evidence="5 10" id="KW-0995">Kinetochore</keyword>
<dbReference type="AlphaFoldDB" id="A0A9P7W3F8"/>